<dbReference type="AlphaFoldDB" id="A0A5B7HMC8"/>
<gene>
    <name evidence="1" type="ORF">E2C01_065355</name>
</gene>
<dbReference type="EMBL" id="VSRR010032267">
    <property type="protein sequence ID" value="MPC71086.1"/>
    <property type="molecule type" value="Genomic_DNA"/>
</dbReference>
<comment type="caution">
    <text evidence="1">The sequence shown here is derived from an EMBL/GenBank/DDBJ whole genome shotgun (WGS) entry which is preliminary data.</text>
</comment>
<name>A0A5B7HMC8_PORTR</name>
<protein>
    <submittedName>
        <fullName evidence="1">Uncharacterized protein</fullName>
    </submittedName>
</protein>
<dbReference type="Proteomes" id="UP000324222">
    <property type="component" value="Unassembled WGS sequence"/>
</dbReference>
<evidence type="ECO:0000313" key="2">
    <source>
        <dbReference type="Proteomes" id="UP000324222"/>
    </source>
</evidence>
<organism evidence="1 2">
    <name type="scientific">Portunus trituberculatus</name>
    <name type="common">Swimming crab</name>
    <name type="synonym">Neptunus trituberculatus</name>
    <dbReference type="NCBI Taxonomy" id="210409"/>
    <lineage>
        <taxon>Eukaryota</taxon>
        <taxon>Metazoa</taxon>
        <taxon>Ecdysozoa</taxon>
        <taxon>Arthropoda</taxon>
        <taxon>Crustacea</taxon>
        <taxon>Multicrustacea</taxon>
        <taxon>Malacostraca</taxon>
        <taxon>Eumalacostraca</taxon>
        <taxon>Eucarida</taxon>
        <taxon>Decapoda</taxon>
        <taxon>Pleocyemata</taxon>
        <taxon>Brachyura</taxon>
        <taxon>Eubrachyura</taxon>
        <taxon>Portunoidea</taxon>
        <taxon>Portunidae</taxon>
        <taxon>Portuninae</taxon>
        <taxon>Portunus</taxon>
    </lineage>
</organism>
<proteinExistence type="predicted"/>
<sequence>MSSQNKTALRYVTEDELNTLKERLGCHLPHSLIVYGSVSLAAHYGTHSIRPASILIPADPHPSCLTITALISKVCTQFM</sequence>
<keyword evidence="2" id="KW-1185">Reference proteome</keyword>
<reference evidence="1 2" key="1">
    <citation type="submission" date="2019-05" db="EMBL/GenBank/DDBJ databases">
        <title>Another draft genome of Portunus trituberculatus and its Hox gene families provides insights of decapod evolution.</title>
        <authorList>
            <person name="Jeong J.-H."/>
            <person name="Song I."/>
            <person name="Kim S."/>
            <person name="Choi T."/>
            <person name="Kim D."/>
            <person name="Ryu S."/>
            <person name="Kim W."/>
        </authorList>
    </citation>
    <scope>NUCLEOTIDE SEQUENCE [LARGE SCALE GENOMIC DNA]</scope>
    <source>
        <tissue evidence="1">Muscle</tissue>
    </source>
</reference>
<evidence type="ECO:0000313" key="1">
    <source>
        <dbReference type="EMBL" id="MPC71086.1"/>
    </source>
</evidence>
<accession>A0A5B7HMC8</accession>
<dbReference type="OrthoDB" id="6372740at2759"/>